<proteinExistence type="inferred from homology"/>
<comment type="similarity">
    <text evidence="1">Belongs to the short-chain dehydrogenases/reductases (SDR) family.</text>
</comment>
<dbReference type="InterPro" id="IPR051122">
    <property type="entry name" value="SDR_DHRS6-like"/>
</dbReference>
<evidence type="ECO:0000256" key="1">
    <source>
        <dbReference type="ARBA" id="ARBA00006484"/>
    </source>
</evidence>
<feature type="domain" description="Ketoreductase" evidence="3">
    <location>
        <begin position="7"/>
        <end position="184"/>
    </location>
</feature>
<dbReference type="CDD" id="cd05233">
    <property type="entry name" value="SDR_c"/>
    <property type="match status" value="1"/>
</dbReference>
<dbReference type="InterPro" id="IPR036291">
    <property type="entry name" value="NAD(P)-bd_dom_sf"/>
</dbReference>
<keyword evidence="5" id="KW-1185">Reference proteome</keyword>
<dbReference type="Pfam" id="PF13561">
    <property type="entry name" value="adh_short_C2"/>
    <property type="match status" value="1"/>
</dbReference>
<dbReference type="InterPro" id="IPR002347">
    <property type="entry name" value="SDR_fam"/>
</dbReference>
<dbReference type="SMART" id="SM00822">
    <property type="entry name" value="PKS_KR"/>
    <property type="match status" value="1"/>
</dbReference>
<dbReference type="InterPro" id="IPR020904">
    <property type="entry name" value="Sc_DH/Rdtase_CS"/>
</dbReference>
<dbReference type="RefSeq" id="WP_014575690.1">
    <property type="nucleotide sequence ID" value="NZ_CP076686.1"/>
</dbReference>
<dbReference type="SUPFAM" id="SSF51735">
    <property type="entry name" value="NAD(P)-binding Rossmann-fold domains"/>
    <property type="match status" value="1"/>
</dbReference>
<reference evidence="4 5" key="1">
    <citation type="submission" date="2021-06" db="EMBL/GenBank/DDBJ databases">
        <title>Microbial metabolic specificity influences pelagic lipid remineralization.</title>
        <authorList>
            <person name="Behrendt L."/>
            <person name="Hunter J.E."/>
            <person name="Alcolombri U."/>
            <person name="Smriga S."/>
            <person name="Mincer T."/>
            <person name="Lowenstein D.P."/>
            <person name="Peaudecerf F.J."/>
            <person name="Fernandez V.I."/>
            <person name="Fredricks H."/>
            <person name="Almblad H."/>
            <person name="Harrison J.J."/>
            <person name="Stocker R."/>
            <person name="Van Mooy B.A.S."/>
        </authorList>
    </citation>
    <scope>NUCLEOTIDE SEQUENCE [LARGE SCALE GENOMIC DNA]</scope>
    <source>
        <strain evidence="4 5">HP15-B</strain>
    </source>
</reference>
<protein>
    <submittedName>
        <fullName evidence="4">SDR family oxidoreductase</fullName>
    </submittedName>
</protein>
<accession>A0ABX8IKY3</accession>
<organism evidence="4 5">
    <name type="scientific">Marinobacter adhaerens</name>
    <dbReference type="NCBI Taxonomy" id="1033846"/>
    <lineage>
        <taxon>Bacteria</taxon>
        <taxon>Pseudomonadati</taxon>
        <taxon>Pseudomonadota</taxon>
        <taxon>Gammaproteobacteria</taxon>
        <taxon>Pseudomonadales</taxon>
        <taxon>Marinobacteraceae</taxon>
        <taxon>Marinobacter</taxon>
    </lineage>
</organism>
<dbReference type="Gene3D" id="3.40.50.720">
    <property type="entry name" value="NAD(P)-binding Rossmann-like Domain"/>
    <property type="match status" value="1"/>
</dbReference>
<name>A0ABX8IKY3_9GAMM</name>
<evidence type="ECO:0000313" key="4">
    <source>
        <dbReference type="EMBL" id="QWV13874.1"/>
    </source>
</evidence>
<dbReference type="Proteomes" id="UP000683442">
    <property type="component" value="Chromosome"/>
</dbReference>
<dbReference type="EMBL" id="CP076686">
    <property type="protein sequence ID" value="QWV13874.1"/>
    <property type="molecule type" value="Genomic_DNA"/>
</dbReference>
<dbReference type="PROSITE" id="PS00061">
    <property type="entry name" value="ADH_SHORT"/>
    <property type="match status" value="1"/>
</dbReference>
<keyword evidence="2" id="KW-0560">Oxidoreductase</keyword>
<dbReference type="PANTHER" id="PTHR43477">
    <property type="entry name" value="DIHYDROANTICAPSIN 7-DEHYDROGENASE"/>
    <property type="match status" value="1"/>
</dbReference>
<gene>
    <name evidence="4" type="ORF">KQ249_04425</name>
</gene>
<sequence>MSRFSEKSFVITGGTSGIGFATALSIAKEGGRVLVTGTGQERLEAAATAHPNIEAVFNDASDFNTADRLAEEVRKRFGLIDGAFLNAGKGGGAILGEITPELYRELVDLNVGGVLFGVQALSSLVKDGGSLVLMSSLAKDKGMAGGAVYSAAKGAVRSMTRAFARELLSRRIRVNAVSPGPIHTPFFKRTGRTDEAVEQMQSAFCKSNPMGRMGTADEVASVVLFLLSDEASYVTGADYAVDGGEAQI</sequence>
<dbReference type="PANTHER" id="PTHR43477:SF1">
    <property type="entry name" value="DIHYDROANTICAPSIN 7-DEHYDROGENASE"/>
    <property type="match status" value="1"/>
</dbReference>
<dbReference type="GeneID" id="78558664"/>
<dbReference type="PRINTS" id="PR00081">
    <property type="entry name" value="GDHRDH"/>
</dbReference>
<evidence type="ECO:0000256" key="2">
    <source>
        <dbReference type="ARBA" id="ARBA00023002"/>
    </source>
</evidence>
<evidence type="ECO:0000259" key="3">
    <source>
        <dbReference type="SMART" id="SM00822"/>
    </source>
</evidence>
<dbReference type="InterPro" id="IPR057326">
    <property type="entry name" value="KR_dom"/>
</dbReference>
<evidence type="ECO:0000313" key="5">
    <source>
        <dbReference type="Proteomes" id="UP000683442"/>
    </source>
</evidence>